<protein>
    <submittedName>
        <fullName evidence="2">Uncharacterized protein</fullName>
    </submittedName>
</protein>
<reference evidence="3" key="1">
    <citation type="journal article" date="2013" name="Science">
        <title>The Amborella genome and the evolution of flowering plants.</title>
        <authorList>
            <consortium name="Amborella Genome Project"/>
        </authorList>
    </citation>
    <scope>NUCLEOTIDE SEQUENCE [LARGE SCALE GENOMIC DNA]</scope>
</reference>
<gene>
    <name evidence="2" type="ORF">AMTR_s00027p00055910</name>
</gene>
<dbReference type="EMBL" id="KI392798">
    <property type="protein sequence ID" value="ERN10705.1"/>
    <property type="molecule type" value="Genomic_DNA"/>
</dbReference>
<proteinExistence type="predicted"/>
<sequence>MPGEGQVAADGGETEGGGGAVVRGSTGQDERGDARAAGRATWHGGQVRGFPKKRDGACSRRWGRWQSGWGNGPMVGTTGALPELGLGRNGGGAEAATMLPRDEAEWRDGGKWRLRWF</sequence>
<dbReference type="Proteomes" id="UP000017836">
    <property type="component" value="Unassembled WGS sequence"/>
</dbReference>
<evidence type="ECO:0000313" key="2">
    <source>
        <dbReference type="EMBL" id="ERN10705.1"/>
    </source>
</evidence>
<dbReference type="Gramene" id="ERN10705">
    <property type="protein sequence ID" value="ERN10705"/>
    <property type="gene ID" value="AMTR_s00027p00055910"/>
</dbReference>
<evidence type="ECO:0000256" key="1">
    <source>
        <dbReference type="SAM" id="MobiDB-lite"/>
    </source>
</evidence>
<evidence type="ECO:0000313" key="3">
    <source>
        <dbReference type="Proteomes" id="UP000017836"/>
    </source>
</evidence>
<organism evidence="2 3">
    <name type="scientific">Amborella trichopoda</name>
    <dbReference type="NCBI Taxonomy" id="13333"/>
    <lineage>
        <taxon>Eukaryota</taxon>
        <taxon>Viridiplantae</taxon>
        <taxon>Streptophyta</taxon>
        <taxon>Embryophyta</taxon>
        <taxon>Tracheophyta</taxon>
        <taxon>Spermatophyta</taxon>
        <taxon>Magnoliopsida</taxon>
        <taxon>Amborellales</taxon>
        <taxon>Amborellaceae</taxon>
        <taxon>Amborella</taxon>
    </lineage>
</organism>
<keyword evidence="3" id="KW-1185">Reference proteome</keyword>
<dbReference type="HOGENOM" id="CLU_2088078_0_0_1"/>
<name>W1PTV2_AMBTC</name>
<accession>W1PTV2</accession>
<feature type="region of interest" description="Disordered" evidence="1">
    <location>
        <begin position="1"/>
        <end position="94"/>
    </location>
</feature>
<dbReference type="AlphaFoldDB" id="W1PTV2"/>